<dbReference type="InterPro" id="IPR036291">
    <property type="entry name" value="NAD(P)-bd_dom_sf"/>
</dbReference>
<dbReference type="SUPFAM" id="SSF51735">
    <property type="entry name" value="NAD(P)-binding Rossmann-fold domains"/>
    <property type="match status" value="1"/>
</dbReference>
<proteinExistence type="inferred from homology"/>
<gene>
    <name evidence="5" type="ORF">R4315_09200</name>
</gene>
<reference evidence="5" key="1">
    <citation type="submission" date="2023-10" db="EMBL/GenBank/DDBJ databases">
        <title>Development of a sustainable strategy for remediation of hydrocarbon-contaminated territories based on the waste exchange concept.</title>
        <authorList>
            <person name="Krivoruchko A."/>
        </authorList>
    </citation>
    <scope>NUCLEOTIDE SEQUENCE</scope>
    <source>
        <strain evidence="5">IEGM 68</strain>
    </source>
</reference>
<dbReference type="GO" id="GO:0016616">
    <property type="term" value="F:oxidoreductase activity, acting on the CH-OH group of donors, NAD or NADP as acceptor"/>
    <property type="evidence" value="ECO:0007669"/>
    <property type="project" value="TreeGrafter"/>
</dbReference>
<dbReference type="PROSITE" id="PS00061">
    <property type="entry name" value="ADH_SHORT"/>
    <property type="match status" value="1"/>
</dbReference>
<evidence type="ECO:0000313" key="6">
    <source>
        <dbReference type="Proteomes" id="UP001185863"/>
    </source>
</evidence>
<comment type="caution">
    <text evidence="5">The sequence shown here is derived from an EMBL/GenBank/DDBJ whole genome shotgun (WGS) entry which is preliminary data.</text>
</comment>
<dbReference type="EMBL" id="JAWLUP010000014">
    <property type="protein sequence ID" value="MDV7264721.1"/>
    <property type="molecule type" value="Genomic_DNA"/>
</dbReference>
<dbReference type="Pfam" id="PF00106">
    <property type="entry name" value="adh_short"/>
    <property type="match status" value="1"/>
</dbReference>
<dbReference type="InterPro" id="IPR057326">
    <property type="entry name" value="KR_dom"/>
</dbReference>
<dbReference type="PRINTS" id="PR00081">
    <property type="entry name" value="GDHRDH"/>
</dbReference>
<comment type="similarity">
    <text evidence="1 3">Belongs to the short-chain dehydrogenases/reductases (SDR) family.</text>
</comment>
<name>A0AAE4UY55_9NOCA</name>
<sequence length="282" mass="29805">MKRYPTLAPHDALVVVTGAARGIGLETARAFAAAGAHVALGDLDGDLARTEAAAIGPGASGHHLDVTDRESFADFLDEARRQSSRPLHVLVNNAGVMPNGRFLDQTGATDRMILDVNVVGVIHGTRLVLPEMIERGRGHIVNVASLAGKFPIPGLAVYNASKFAAVGLSAALRAEYQDTGVSISTVLPAAVRTDLTAGIDYGALPAVGPKTVAAAIVRTLETRRAETSVPGYLGAVAKVLTLLPEPAMRQLRQAMHDDAAITRVDDDARRTYLDRLDTQRRP</sequence>
<dbReference type="NCBIfam" id="NF005878">
    <property type="entry name" value="PRK07825.1"/>
    <property type="match status" value="1"/>
</dbReference>
<keyword evidence="2" id="KW-0560">Oxidoreductase</keyword>
<organism evidence="5 6">
    <name type="scientific">Rhodococcus oxybenzonivorans</name>
    <dbReference type="NCBI Taxonomy" id="1990687"/>
    <lineage>
        <taxon>Bacteria</taxon>
        <taxon>Bacillati</taxon>
        <taxon>Actinomycetota</taxon>
        <taxon>Actinomycetes</taxon>
        <taxon>Mycobacteriales</taxon>
        <taxon>Nocardiaceae</taxon>
        <taxon>Rhodococcus</taxon>
    </lineage>
</organism>
<dbReference type="Gene3D" id="3.40.50.720">
    <property type="entry name" value="NAD(P)-binding Rossmann-like Domain"/>
    <property type="match status" value="1"/>
</dbReference>
<dbReference type="PRINTS" id="PR00080">
    <property type="entry name" value="SDRFAMILY"/>
</dbReference>
<dbReference type="SMART" id="SM00822">
    <property type="entry name" value="PKS_KR"/>
    <property type="match status" value="1"/>
</dbReference>
<feature type="domain" description="Ketoreductase" evidence="4">
    <location>
        <begin position="12"/>
        <end position="190"/>
    </location>
</feature>
<evidence type="ECO:0000256" key="3">
    <source>
        <dbReference type="RuleBase" id="RU000363"/>
    </source>
</evidence>
<dbReference type="RefSeq" id="WP_317744275.1">
    <property type="nucleotide sequence ID" value="NZ_JAWLUP010000014.1"/>
</dbReference>
<evidence type="ECO:0000313" key="5">
    <source>
        <dbReference type="EMBL" id="MDV7264721.1"/>
    </source>
</evidence>
<dbReference type="AlphaFoldDB" id="A0AAE4UY55"/>
<evidence type="ECO:0000256" key="1">
    <source>
        <dbReference type="ARBA" id="ARBA00006484"/>
    </source>
</evidence>
<evidence type="ECO:0000259" key="4">
    <source>
        <dbReference type="SMART" id="SM00822"/>
    </source>
</evidence>
<dbReference type="Proteomes" id="UP001185863">
    <property type="component" value="Unassembled WGS sequence"/>
</dbReference>
<protein>
    <submittedName>
        <fullName evidence="5">SDR family oxidoreductase</fullName>
    </submittedName>
</protein>
<accession>A0AAE4UY55</accession>
<dbReference type="InterPro" id="IPR002347">
    <property type="entry name" value="SDR_fam"/>
</dbReference>
<dbReference type="PANTHER" id="PTHR24322:SF736">
    <property type="entry name" value="RETINOL DEHYDROGENASE 10"/>
    <property type="match status" value="1"/>
</dbReference>
<dbReference type="InterPro" id="IPR020904">
    <property type="entry name" value="Sc_DH/Rdtase_CS"/>
</dbReference>
<dbReference type="PANTHER" id="PTHR24322">
    <property type="entry name" value="PKSB"/>
    <property type="match status" value="1"/>
</dbReference>
<evidence type="ECO:0000256" key="2">
    <source>
        <dbReference type="ARBA" id="ARBA00023002"/>
    </source>
</evidence>